<evidence type="ECO:0000313" key="2">
    <source>
        <dbReference type="Ensembl" id="ENSNGAP00000017659.1"/>
    </source>
</evidence>
<organism evidence="2 3">
    <name type="scientific">Nannospalax galili</name>
    <name type="common">Northern Israeli blind subterranean mole rat</name>
    <name type="synonym">Spalax galili</name>
    <dbReference type="NCBI Taxonomy" id="1026970"/>
    <lineage>
        <taxon>Eukaryota</taxon>
        <taxon>Metazoa</taxon>
        <taxon>Chordata</taxon>
        <taxon>Craniata</taxon>
        <taxon>Vertebrata</taxon>
        <taxon>Euteleostomi</taxon>
        <taxon>Mammalia</taxon>
        <taxon>Eutheria</taxon>
        <taxon>Euarchontoglires</taxon>
        <taxon>Glires</taxon>
        <taxon>Rodentia</taxon>
        <taxon>Myomorpha</taxon>
        <taxon>Muroidea</taxon>
        <taxon>Spalacidae</taxon>
        <taxon>Spalacinae</taxon>
        <taxon>Nannospalax</taxon>
    </lineage>
</organism>
<dbReference type="Ensembl" id="ENSNGAT00000023292.1">
    <property type="protein sequence ID" value="ENSNGAP00000017659.1"/>
    <property type="gene ID" value="ENSNGAG00000018020.1"/>
</dbReference>
<reference evidence="2" key="2">
    <citation type="submission" date="2025-09" db="UniProtKB">
        <authorList>
            <consortium name="Ensembl"/>
        </authorList>
    </citation>
    <scope>IDENTIFICATION</scope>
</reference>
<reference evidence="2" key="1">
    <citation type="submission" date="2025-08" db="UniProtKB">
        <authorList>
            <consortium name="Ensembl"/>
        </authorList>
    </citation>
    <scope>IDENTIFICATION</scope>
</reference>
<accession>A0A8C6RG44</accession>
<feature type="compositionally biased region" description="Basic and acidic residues" evidence="1">
    <location>
        <begin position="97"/>
        <end position="108"/>
    </location>
</feature>
<name>A0A8C6RG44_NANGA</name>
<dbReference type="GeneTree" id="ENSGT00940000169703"/>
<keyword evidence="3" id="KW-1185">Reference proteome</keyword>
<sequence>RKEEQIDAKPQKTRKEKKERGTPSDDEEENLFAPPKLTDEDFTPFGSRSGLFSGGQGLFDDDEESDLFREAPWSQPAQASVSEGDTDVFGATSAPSLKERQRPEQPIS</sequence>
<proteinExistence type="predicted"/>
<protein>
    <submittedName>
        <fullName evidence="2">Uncharacterized protein</fullName>
    </submittedName>
</protein>
<evidence type="ECO:0000313" key="3">
    <source>
        <dbReference type="Proteomes" id="UP000694381"/>
    </source>
</evidence>
<feature type="region of interest" description="Disordered" evidence="1">
    <location>
        <begin position="1"/>
        <end position="108"/>
    </location>
</feature>
<dbReference type="OMA" id="NEVDTDM"/>
<evidence type="ECO:0000256" key="1">
    <source>
        <dbReference type="SAM" id="MobiDB-lite"/>
    </source>
</evidence>
<dbReference type="AlphaFoldDB" id="A0A8C6RG44"/>
<dbReference type="Proteomes" id="UP000694381">
    <property type="component" value="Unassembled WGS sequence"/>
</dbReference>
<feature type="compositionally biased region" description="Basic and acidic residues" evidence="1">
    <location>
        <begin position="1"/>
        <end position="10"/>
    </location>
</feature>